<evidence type="ECO:0000313" key="12">
    <source>
        <dbReference type="EMBL" id="SMO47065.1"/>
    </source>
</evidence>
<evidence type="ECO:0000256" key="6">
    <source>
        <dbReference type="ARBA" id="ARBA00023145"/>
    </source>
</evidence>
<evidence type="ECO:0000256" key="8">
    <source>
        <dbReference type="ARBA" id="ARBA00047417"/>
    </source>
</evidence>
<accession>A0A521BIZ0</accession>
<comment type="catalytic activity">
    <reaction evidence="2 11">
        <text>glutathione + H2O = L-cysteinylglycine + L-glutamate</text>
        <dbReference type="Rhea" id="RHEA:28807"/>
        <dbReference type="ChEBI" id="CHEBI:15377"/>
        <dbReference type="ChEBI" id="CHEBI:29985"/>
        <dbReference type="ChEBI" id="CHEBI:57925"/>
        <dbReference type="ChEBI" id="CHEBI:61694"/>
        <dbReference type="EC" id="3.4.19.13"/>
    </reaction>
</comment>
<dbReference type="GO" id="GO:0036374">
    <property type="term" value="F:glutathione hydrolase activity"/>
    <property type="evidence" value="ECO:0007669"/>
    <property type="project" value="UniProtKB-UniRule"/>
</dbReference>
<dbReference type="EC" id="2.3.2.2" evidence="11"/>
<sequence>MKGVVAAGDRLTAEAGAEILKAGGNAFDAAVAACFSAPITEPALTSAGGGGFLLAVSGSERPLLYDFFVDVPPKRIESPEFYPIEVDFGDTKQTFHIGAGSVAVPGFVAGLLRVHTERGKLPLREVLSVAVEYAKRGVKLSKLQASFIKLLEPIFTATPESRELYAPDGKLIDSEREFKNPDYADFLELLSEEGQWAFYEGEIADEIDRIMRERGGILRKEDLERYKVVERKPIKVNFKDYEVFTNPPPSSGGILIGFTLKLLSRVEFDEWGSVLHAGALIESMRTTQKFRKDFVNGHLHEEGFEGILNRDEIIDSYHNLFKNKLNLWGNTTHICVLDSEGNGVSVTTTNGEGSGVLIPKTGVMLNNMLGEEDLNPLGFFKWPPYVRLPSMMSPTAVFRDGKPLLLLGSAGSNRIRSAIVQTILNYLCFKMGVADSVSAPRLHYENGEVFVEPGFPESTIDEIRRHYRTTLFKEKSLFFGGVQSVDFKFSGGGDPRRGGFVVRV</sequence>
<name>A0A521BIZ0_9BACT</name>
<comment type="pathway">
    <text evidence="11">Sulfur metabolism; glutathione metabolism.</text>
</comment>
<reference evidence="12 13" key="1">
    <citation type="submission" date="2017-05" db="EMBL/GenBank/DDBJ databases">
        <authorList>
            <person name="Varghese N."/>
            <person name="Submissions S."/>
        </authorList>
    </citation>
    <scope>NUCLEOTIDE SEQUENCE [LARGE SCALE GENOMIC DNA]</scope>
    <source>
        <strain evidence="12 13">DSM 16304</strain>
    </source>
</reference>
<proteinExistence type="inferred from homology"/>
<evidence type="ECO:0000256" key="10">
    <source>
        <dbReference type="PIRSR" id="PIRSR600101-2"/>
    </source>
</evidence>
<comment type="similarity">
    <text evidence="3 11">Belongs to the gamma-glutamyltransferase family.</text>
</comment>
<feature type="binding site" evidence="10">
    <location>
        <position position="371"/>
    </location>
    <ligand>
        <name>L-glutamate</name>
        <dbReference type="ChEBI" id="CHEBI:29985"/>
    </ligand>
</feature>
<organism evidence="12 13">
    <name type="scientific">Balnearium lithotrophicum</name>
    <dbReference type="NCBI Taxonomy" id="223788"/>
    <lineage>
        <taxon>Bacteria</taxon>
        <taxon>Pseudomonadati</taxon>
        <taxon>Aquificota</taxon>
        <taxon>Aquificia</taxon>
        <taxon>Desulfurobacteriales</taxon>
        <taxon>Desulfurobacteriaceae</taxon>
        <taxon>Balnearium</taxon>
    </lineage>
</organism>
<keyword evidence="4 11" id="KW-0808">Transferase</keyword>
<gene>
    <name evidence="12" type="ORF">SAMN06269117_10596</name>
</gene>
<evidence type="ECO:0000256" key="11">
    <source>
        <dbReference type="RuleBase" id="RU368036"/>
    </source>
</evidence>
<dbReference type="PANTHER" id="PTHR43199:SF1">
    <property type="entry name" value="GLUTATHIONE HYDROLASE PROENZYME"/>
    <property type="match status" value="1"/>
</dbReference>
<dbReference type="SUPFAM" id="SSF56235">
    <property type="entry name" value="N-terminal nucleophile aminohydrolases (Ntn hydrolases)"/>
    <property type="match status" value="1"/>
</dbReference>
<dbReference type="EMBL" id="FXTM01000005">
    <property type="protein sequence ID" value="SMO47065.1"/>
    <property type="molecule type" value="Genomic_DNA"/>
</dbReference>
<dbReference type="OrthoDB" id="9781342at2"/>
<dbReference type="UniPathway" id="UPA00204"/>
<dbReference type="InterPro" id="IPR043137">
    <property type="entry name" value="GGT_ssub_C"/>
</dbReference>
<evidence type="ECO:0000256" key="2">
    <source>
        <dbReference type="ARBA" id="ARBA00001089"/>
    </source>
</evidence>
<dbReference type="Gene3D" id="1.10.246.130">
    <property type="match status" value="1"/>
</dbReference>
<dbReference type="PRINTS" id="PR01210">
    <property type="entry name" value="GGTRANSPTASE"/>
</dbReference>
<evidence type="ECO:0000256" key="5">
    <source>
        <dbReference type="ARBA" id="ARBA00022801"/>
    </source>
</evidence>
<evidence type="ECO:0000256" key="9">
    <source>
        <dbReference type="PIRSR" id="PIRSR600101-1"/>
    </source>
</evidence>
<dbReference type="GO" id="GO:0006751">
    <property type="term" value="P:glutathione catabolic process"/>
    <property type="evidence" value="ECO:0007669"/>
    <property type="project" value="UniProtKB-UniRule"/>
</dbReference>
<dbReference type="Proteomes" id="UP000317315">
    <property type="component" value="Unassembled WGS sequence"/>
</dbReference>
<comment type="subunit">
    <text evidence="11">This enzyme consists of two polypeptide chains, which are synthesized in precursor form from a single polypeptide.</text>
</comment>
<dbReference type="GO" id="GO:0006750">
    <property type="term" value="P:glutathione biosynthetic process"/>
    <property type="evidence" value="ECO:0007669"/>
    <property type="project" value="UniProtKB-KW"/>
</dbReference>
<keyword evidence="13" id="KW-1185">Reference proteome</keyword>
<feature type="binding site" evidence="10">
    <location>
        <position position="412"/>
    </location>
    <ligand>
        <name>L-glutamate</name>
        <dbReference type="ChEBI" id="CHEBI:29985"/>
    </ligand>
</feature>
<comment type="catalytic activity">
    <reaction evidence="1 11">
        <text>an S-substituted glutathione + H2O = an S-substituted L-cysteinylglycine + L-glutamate</text>
        <dbReference type="Rhea" id="RHEA:59468"/>
        <dbReference type="ChEBI" id="CHEBI:15377"/>
        <dbReference type="ChEBI" id="CHEBI:29985"/>
        <dbReference type="ChEBI" id="CHEBI:90779"/>
        <dbReference type="ChEBI" id="CHEBI:143103"/>
        <dbReference type="EC" id="3.4.19.13"/>
    </reaction>
</comment>
<evidence type="ECO:0000313" key="13">
    <source>
        <dbReference type="Proteomes" id="UP000317315"/>
    </source>
</evidence>
<comment type="PTM">
    <text evidence="11">Cleaved by autocatalysis into a large and a small subunit.</text>
</comment>
<keyword evidence="7 11" id="KW-0012">Acyltransferase</keyword>
<dbReference type="RefSeq" id="WP_142934524.1">
    <property type="nucleotide sequence ID" value="NZ_FXTM01000005.1"/>
</dbReference>
<dbReference type="EC" id="3.4.19.13" evidence="11"/>
<dbReference type="InterPro" id="IPR029055">
    <property type="entry name" value="Ntn_hydrolases_N"/>
</dbReference>
<dbReference type="InterPro" id="IPR043138">
    <property type="entry name" value="GGT_lsub"/>
</dbReference>
<keyword evidence="6 11" id="KW-0865">Zymogen</keyword>
<keyword evidence="11" id="KW-0317">Glutathione biosynthesis</keyword>
<dbReference type="InterPro" id="IPR051792">
    <property type="entry name" value="GGT_bact"/>
</dbReference>
<evidence type="ECO:0000256" key="4">
    <source>
        <dbReference type="ARBA" id="ARBA00022679"/>
    </source>
</evidence>
<dbReference type="Gene3D" id="3.60.20.40">
    <property type="match status" value="1"/>
</dbReference>
<dbReference type="GO" id="GO:0103068">
    <property type="term" value="F:leukotriene C4 gamma-glutamyl transferase activity"/>
    <property type="evidence" value="ECO:0007669"/>
    <property type="project" value="UniProtKB-EC"/>
</dbReference>
<dbReference type="AlphaFoldDB" id="A0A521BIZ0"/>
<evidence type="ECO:0000256" key="1">
    <source>
        <dbReference type="ARBA" id="ARBA00001049"/>
    </source>
</evidence>
<dbReference type="NCBIfam" id="TIGR00066">
    <property type="entry name" value="g_glut_trans"/>
    <property type="match status" value="1"/>
</dbReference>
<keyword evidence="5 11" id="KW-0378">Hydrolase</keyword>
<protein>
    <recommendedName>
        <fullName evidence="11">Glutathione hydrolase proenzyme</fullName>
        <ecNumber evidence="11">2.3.2.2</ecNumber>
        <ecNumber evidence="11">3.4.19.13</ecNumber>
    </recommendedName>
    <component>
        <recommendedName>
            <fullName evidence="11">Glutathione hydrolase large chain</fullName>
        </recommendedName>
    </component>
    <component>
        <recommendedName>
            <fullName evidence="11">Glutathione hydrolase small chain</fullName>
        </recommendedName>
    </component>
</protein>
<dbReference type="PANTHER" id="PTHR43199">
    <property type="entry name" value="GLUTATHIONE HYDROLASE"/>
    <property type="match status" value="1"/>
</dbReference>
<evidence type="ECO:0000256" key="7">
    <source>
        <dbReference type="ARBA" id="ARBA00023315"/>
    </source>
</evidence>
<comment type="catalytic activity">
    <reaction evidence="8 11">
        <text>an N-terminal (5-L-glutamyl)-[peptide] + an alpha-amino acid = 5-L-glutamyl amino acid + an N-terminal L-alpha-aminoacyl-[peptide]</text>
        <dbReference type="Rhea" id="RHEA:23904"/>
        <dbReference type="Rhea" id="RHEA-COMP:9780"/>
        <dbReference type="Rhea" id="RHEA-COMP:9795"/>
        <dbReference type="ChEBI" id="CHEBI:77644"/>
        <dbReference type="ChEBI" id="CHEBI:78597"/>
        <dbReference type="ChEBI" id="CHEBI:78599"/>
        <dbReference type="ChEBI" id="CHEBI:78608"/>
        <dbReference type="EC" id="2.3.2.2"/>
    </reaction>
</comment>
<dbReference type="InterPro" id="IPR000101">
    <property type="entry name" value="GGT_peptidase"/>
</dbReference>
<feature type="active site" description="Nucleophile" evidence="9">
    <location>
        <position position="331"/>
    </location>
</feature>
<dbReference type="Pfam" id="PF01019">
    <property type="entry name" value="G_glu_transpept"/>
    <property type="match status" value="1"/>
</dbReference>
<evidence type="ECO:0000256" key="3">
    <source>
        <dbReference type="ARBA" id="ARBA00009381"/>
    </source>
</evidence>